<evidence type="ECO:0000256" key="7">
    <source>
        <dbReference type="ARBA" id="ARBA00023014"/>
    </source>
</evidence>
<comment type="pathway">
    <text evidence="12">Cofactor biosynthesis; molybdopterin biosynthesis.</text>
</comment>
<dbReference type="InterPro" id="IPR007197">
    <property type="entry name" value="rSAM"/>
</dbReference>
<keyword evidence="7 12" id="KW-0411">Iron-sulfur</keyword>
<comment type="caution">
    <text evidence="14">The sequence shown here is derived from an EMBL/GenBank/DDBJ whole genome shotgun (WGS) entry which is preliminary data.</text>
</comment>
<feature type="binding site" evidence="12">
    <location>
        <position position="48"/>
    </location>
    <ligand>
        <name>[4Fe-4S] cluster</name>
        <dbReference type="ChEBI" id="CHEBI:49883"/>
        <label>1</label>
        <note>4Fe-4S-S-AdoMet</note>
    </ligand>
</feature>
<dbReference type="InterPro" id="IPR000385">
    <property type="entry name" value="MoaA_NifB_PqqE_Fe-S-bd_CS"/>
</dbReference>
<dbReference type="NCBIfam" id="TIGR02666">
    <property type="entry name" value="moaA"/>
    <property type="match status" value="1"/>
</dbReference>
<dbReference type="HAMAP" id="MF_01225_B">
    <property type="entry name" value="MoaA_B"/>
    <property type="match status" value="1"/>
</dbReference>
<dbReference type="SFLD" id="SFLDS00029">
    <property type="entry name" value="Radical_SAM"/>
    <property type="match status" value="1"/>
</dbReference>
<feature type="domain" description="Radical SAM core" evidence="13">
    <location>
        <begin position="25"/>
        <end position="244"/>
    </location>
</feature>
<dbReference type="Pfam" id="PF04055">
    <property type="entry name" value="Radical_SAM"/>
    <property type="match status" value="1"/>
</dbReference>
<evidence type="ECO:0000313" key="14">
    <source>
        <dbReference type="EMBL" id="MBD1224378.1"/>
    </source>
</evidence>
<comment type="catalytic activity">
    <reaction evidence="11 12">
        <text>GTP + AH2 + S-adenosyl-L-methionine = (8S)-3',8-cyclo-7,8-dihydroguanosine 5'-triphosphate + 5'-deoxyadenosine + L-methionine + A + H(+)</text>
        <dbReference type="Rhea" id="RHEA:49576"/>
        <dbReference type="ChEBI" id="CHEBI:13193"/>
        <dbReference type="ChEBI" id="CHEBI:15378"/>
        <dbReference type="ChEBI" id="CHEBI:17319"/>
        <dbReference type="ChEBI" id="CHEBI:17499"/>
        <dbReference type="ChEBI" id="CHEBI:37565"/>
        <dbReference type="ChEBI" id="CHEBI:57844"/>
        <dbReference type="ChEBI" id="CHEBI:59789"/>
        <dbReference type="ChEBI" id="CHEBI:131766"/>
        <dbReference type="EC" id="4.1.99.22"/>
    </reaction>
</comment>
<evidence type="ECO:0000256" key="1">
    <source>
        <dbReference type="ARBA" id="ARBA00012167"/>
    </source>
</evidence>
<dbReference type="InterPro" id="IPR013483">
    <property type="entry name" value="MoaA"/>
</dbReference>
<gene>
    <name evidence="12 14" type="primary">moaA</name>
    <name evidence="14" type="ORF">IC602_17335</name>
</gene>
<evidence type="ECO:0000259" key="13">
    <source>
        <dbReference type="PROSITE" id="PS51918"/>
    </source>
</evidence>
<keyword evidence="5 12" id="KW-0547">Nucleotide-binding</keyword>
<dbReference type="PROSITE" id="PS01305">
    <property type="entry name" value="MOAA_NIFB_PQQE"/>
    <property type="match status" value="1"/>
</dbReference>
<dbReference type="SUPFAM" id="SSF102114">
    <property type="entry name" value="Radical SAM enzymes"/>
    <property type="match status" value="1"/>
</dbReference>
<dbReference type="NCBIfam" id="NF001199">
    <property type="entry name" value="PRK00164.2-1"/>
    <property type="match status" value="1"/>
</dbReference>
<comment type="function">
    <text evidence="12">Catalyzes the cyclization of GTP to (8S)-3',8-cyclo-7,8-dihydroguanosine 5'-triphosphate.</text>
</comment>
<evidence type="ECO:0000256" key="11">
    <source>
        <dbReference type="ARBA" id="ARBA00048697"/>
    </source>
</evidence>
<dbReference type="Gene3D" id="3.20.20.70">
    <property type="entry name" value="Aldolase class I"/>
    <property type="match status" value="1"/>
</dbReference>
<dbReference type="InterPro" id="IPR013785">
    <property type="entry name" value="Aldolase_TIM"/>
</dbReference>
<comment type="similarity">
    <text evidence="12">Belongs to the radical SAM superfamily. MoaA family.</text>
</comment>
<dbReference type="InterPro" id="IPR010505">
    <property type="entry name" value="MoaA_twitch"/>
</dbReference>
<keyword evidence="10 12" id="KW-0456">Lyase</keyword>
<evidence type="ECO:0000256" key="3">
    <source>
        <dbReference type="ARBA" id="ARBA00022691"/>
    </source>
</evidence>
<feature type="binding site" evidence="12">
    <location>
        <position position="47"/>
    </location>
    <ligand>
        <name>S-adenosyl-L-methionine</name>
        <dbReference type="ChEBI" id="CHEBI:59789"/>
    </ligand>
</feature>
<feature type="binding site" evidence="12">
    <location>
        <position position="281"/>
    </location>
    <ligand>
        <name>[4Fe-4S] cluster</name>
        <dbReference type="ChEBI" id="CHEBI:49883"/>
        <label>2</label>
        <note>4Fe-4S-substrate</note>
    </ligand>
</feature>
<keyword evidence="8 12" id="KW-0342">GTP-binding</keyword>
<evidence type="ECO:0000256" key="10">
    <source>
        <dbReference type="ARBA" id="ARBA00023239"/>
    </source>
</evidence>
<evidence type="ECO:0000256" key="6">
    <source>
        <dbReference type="ARBA" id="ARBA00023004"/>
    </source>
</evidence>
<evidence type="ECO:0000313" key="15">
    <source>
        <dbReference type="Proteomes" id="UP000621631"/>
    </source>
</evidence>
<dbReference type="PROSITE" id="PS51918">
    <property type="entry name" value="RADICAL_SAM"/>
    <property type="match status" value="1"/>
</dbReference>
<reference evidence="14 15" key="1">
    <citation type="submission" date="2020-09" db="EMBL/GenBank/DDBJ databases">
        <title>Draft Genome Sequences of Oil-Oxidizing Bacteria Halomonas titanicae, Marinobacter lutaoensis, and Virgibacillus halodenitrificans Isolated from Highly Saline Environments.</title>
        <authorList>
            <person name="Grouzdev D.S."/>
            <person name="Sokolova D.S."/>
            <person name="Semenova E.M."/>
            <person name="Borzenkov I.A."/>
            <person name="Bidzhieva S.K."/>
            <person name="Poltaraus A.B."/>
            <person name="Nazina T.N."/>
        </authorList>
    </citation>
    <scope>NUCLEOTIDE SEQUENCE [LARGE SCALE GENOMIC DNA]</scope>
    <source>
        <strain evidence="14 15">VKM B-3472D</strain>
    </source>
</reference>
<dbReference type="PANTHER" id="PTHR22960:SF0">
    <property type="entry name" value="MOLYBDENUM COFACTOR BIOSYNTHESIS PROTEIN 1"/>
    <property type="match status" value="1"/>
</dbReference>
<feature type="binding site" evidence="12">
    <location>
        <position position="34"/>
    </location>
    <ligand>
        <name>GTP</name>
        <dbReference type="ChEBI" id="CHEBI:37565"/>
    </ligand>
</feature>
<keyword evidence="2 12" id="KW-0004">4Fe-4S</keyword>
<sequence length="354" mass="40026">MKDNRISIDCRRRIPVNNRVPIEDHLGRPLKDLRISVIDKCNLRCTYCMPKEIFGNDYAFLPEEELLSFNEIVQLAEAFAQLGVEKIRITGGEPLLRKDLDKLISRLYEIPGIADIALTTNAILLPKRAHKLKEAGLQRVNISLDAIEDEVFKQINGRAVGTLPVLKGIEAAKAAGLQVKINMVAKKGMNESQIIPMAKYFKDKDIILRYIEFMDVGNHNGWDLDNVVSKKQIVSKINEELPLESATENYYGEVASRFRYKDGGGEVGVISSVTDSFCSTCTRIRLSADGKLYTCLFASQGFDIKEKIRNGLEGEQLTDELASLWGRRKDRYSDERMEQKNTNRKKIEMSYIGG</sequence>
<keyword evidence="6 12" id="KW-0408">Iron</keyword>
<accession>A0ABR7VRV7</accession>
<evidence type="ECO:0000256" key="12">
    <source>
        <dbReference type="HAMAP-Rule" id="MF_01225"/>
    </source>
</evidence>
<evidence type="ECO:0000256" key="8">
    <source>
        <dbReference type="ARBA" id="ARBA00023134"/>
    </source>
</evidence>
<feature type="binding site" evidence="12">
    <location>
        <position position="143"/>
    </location>
    <ligand>
        <name>S-adenosyl-L-methionine</name>
        <dbReference type="ChEBI" id="CHEBI:59789"/>
    </ligand>
</feature>
<dbReference type="EMBL" id="JACWEZ010000017">
    <property type="protein sequence ID" value="MBD1224378.1"/>
    <property type="molecule type" value="Genomic_DNA"/>
</dbReference>
<feature type="binding site" evidence="12">
    <location>
        <position position="119"/>
    </location>
    <ligand>
        <name>GTP</name>
        <dbReference type="ChEBI" id="CHEBI:37565"/>
    </ligand>
</feature>
<keyword evidence="9 12" id="KW-0501">Molybdenum cofactor biosynthesis</keyword>
<feature type="binding site" evidence="12">
    <location>
        <position position="295"/>
    </location>
    <ligand>
        <name>[4Fe-4S] cluster</name>
        <dbReference type="ChEBI" id="CHEBI:49883"/>
        <label>2</label>
        <note>4Fe-4S-substrate</note>
    </ligand>
</feature>
<feature type="binding site" evidence="12">
    <location>
        <position position="88"/>
    </location>
    <ligand>
        <name>GTP</name>
        <dbReference type="ChEBI" id="CHEBI:37565"/>
    </ligand>
</feature>
<dbReference type="SMART" id="SM00729">
    <property type="entry name" value="Elp3"/>
    <property type="match status" value="1"/>
</dbReference>
<feature type="binding site" evidence="12">
    <location>
        <position position="278"/>
    </location>
    <ligand>
        <name>[4Fe-4S] cluster</name>
        <dbReference type="ChEBI" id="CHEBI:49883"/>
        <label>2</label>
        <note>4Fe-4S-substrate</note>
    </ligand>
</feature>
<dbReference type="CDD" id="cd21117">
    <property type="entry name" value="Twitch_MoaA"/>
    <property type="match status" value="1"/>
</dbReference>
<dbReference type="SFLD" id="SFLDG01383">
    <property type="entry name" value="cyclic_pyranopterin_phosphate"/>
    <property type="match status" value="1"/>
</dbReference>
<name>A0ABR7VRV7_VIRHA</name>
<evidence type="ECO:0000256" key="9">
    <source>
        <dbReference type="ARBA" id="ARBA00023150"/>
    </source>
</evidence>
<dbReference type="InterPro" id="IPR050105">
    <property type="entry name" value="MoCo_biosynth_MoaA/MoaC"/>
</dbReference>
<proteinExistence type="inferred from homology"/>
<evidence type="ECO:0000256" key="5">
    <source>
        <dbReference type="ARBA" id="ARBA00022741"/>
    </source>
</evidence>
<feature type="binding site" evidence="12">
    <location>
        <position position="45"/>
    </location>
    <ligand>
        <name>[4Fe-4S] cluster</name>
        <dbReference type="ChEBI" id="CHEBI:49883"/>
        <label>1</label>
        <note>4Fe-4S-S-AdoMet</note>
    </ligand>
</feature>
<dbReference type="Proteomes" id="UP000621631">
    <property type="component" value="Unassembled WGS sequence"/>
</dbReference>
<dbReference type="SFLD" id="SFLDG01386">
    <property type="entry name" value="main_SPASM_domain-containing"/>
    <property type="match status" value="1"/>
</dbReference>
<protein>
    <recommendedName>
        <fullName evidence="1 12">GTP 3',8-cyclase</fullName>
        <ecNumber evidence="1 12">4.1.99.22</ecNumber>
    </recommendedName>
    <alternativeName>
        <fullName evidence="12">Molybdenum cofactor biosynthesis protein A</fullName>
    </alternativeName>
</protein>
<feature type="binding site" evidence="12">
    <location>
        <position position="214"/>
    </location>
    <ligand>
        <name>S-adenosyl-L-methionine</name>
        <dbReference type="ChEBI" id="CHEBI:59789"/>
    </ligand>
</feature>
<feature type="binding site" evidence="12">
    <location>
        <position position="92"/>
    </location>
    <ligand>
        <name>S-adenosyl-L-methionine</name>
        <dbReference type="ChEBI" id="CHEBI:59789"/>
    </ligand>
</feature>
<evidence type="ECO:0000256" key="2">
    <source>
        <dbReference type="ARBA" id="ARBA00022485"/>
    </source>
</evidence>
<keyword evidence="3 12" id="KW-0949">S-adenosyl-L-methionine</keyword>
<feature type="binding site" evidence="12">
    <location>
        <position position="180"/>
    </location>
    <ligand>
        <name>GTP</name>
        <dbReference type="ChEBI" id="CHEBI:37565"/>
    </ligand>
</feature>
<dbReference type="CDD" id="cd01335">
    <property type="entry name" value="Radical_SAM"/>
    <property type="match status" value="1"/>
</dbReference>
<dbReference type="InterPro" id="IPR006638">
    <property type="entry name" value="Elp3/MiaA/NifB-like_rSAM"/>
</dbReference>
<dbReference type="Pfam" id="PF06463">
    <property type="entry name" value="Mob_synth_C"/>
    <property type="match status" value="1"/>
</dbReference>
<organism evidence="14 15">
    <name type="scientific">Virgibacillus halodenitrificans</name>
    <name type="common">Bacillus halodenitrificans</name>
    <dbReference type="NCBI Taxonomy" id="1482"/>
    <lineage>
        <taxon>Bacteria</taxon>
        <taxon>Bacillati</taxon>
        <taxon>Bacillota</taxon>
        <taxon>Bacilli</taxon>
        <taxon>Bacillales</taxon>
        <taxon>Bacillaceae</taxon>
        <taxon>Virgibacillus</taxon>
    </lineage>
</organism>
<feature type="binding site" evidence="12">
    <location>
        <begin position="283"/>
        <end position="285"/>
    </location>
    <ligand>
        <name>GTP</name>
        <dbReference type="ChEBI" id="CHEBI:37565"/>
    </ligand>
</feature>
<comment type="subunit">
    <text evidence="12">Monomer and homodimer.</text>
</comment>
<dbReference type="PANTHER" id="PTHR22960">
    <property type="entry name" value="MOLYBDOPTERIN COFACTOR SYNTHESIS PROTEIN A"/>
    <property type="match status" value="1"/>
</dbReference>
<dbReference type="InterPro" id="IPR040064">
    <property type="entry name" value="MoaA-like"/>
</dbReference>
<comment type="cofactor">
    <cofactor evidence="12">
        <name>[4Fe-4S] cluster</name>
        <dbReference type="ChEBI" id="CHEBI:49883"/>
    </cofactor>
    <text evidence="12">Binds 2 [4Fe-4S] clusters. Binds 1 [4Fe-4S] cluster coordinated with 3 cysteines and an exchangeable S-adenosyl-L-methionine and 1 [4Fe-4S] cluster coordinated with 3 cysteines and the GTP-derived substrate.</text>
</comment>
<keyword evidence="15" id="KW-1185">Reference proteome</keyword>
<evidence type="ECO:0000256" key="4">
    <source>
        <dbReference type="ARBA" id="ARBA00022723"/>
    </source>
</evidence>
<keyword evidence="4 12" id="KW-0479">Metal-binding</keyword>
<feature type="binding site" evidence="12">
    <location>
        <position position="41"/>
    </location>
    <ligand>
        <name>[4Fe-4S] cluster</name>
        <dbReference type="ChEBI" id="CHEBI:49883"/>
        <label>1</label>
        <note>4Fe-4S-S-AdoMet</note>
    </ligand>
</feature>
<dbReference type="InterPro" id="IPR058240">
    <property type="entry name" value="rSAM_sf"/>
</dbReference>
<dbReference type="EC" id="4.1.99.22" evidence="1 12"/>
<dbReference type="SFLD" id="SFLDG01067">
    <property type="entry name" value="SPASM/twitch_domain_containing"/>
    <property type="match status" value="1"/>
</dbReference>